<evidence type="ECO:0000256" key="1">
    <source>
        <dbReference type="ARBA" id="ARBA00022468"/>
    </source>
</evidence>
<dbReference type="Gene3D" id="1.10.555.10">
    <property type="entry name" value="Rho GTPase activation protein"/>
    <property type="match status" value="1"/>
</dbReference>
<proteinExistence type="predicted"/>
<organism evidence="6 7">
    <name type="scientific">Petrolisthes manimaculis</name>
    <dbReference type="NCBI Taxonomy" id="1843537"/>
    <lineage>
        <taxon>Eukaryota</taxon>
        <taxon>Metazoa</taxon>
        <taxon>Ecdysozoa</taxon>
        <taxon>Arthropoda</taxon>
        <taxon>Crustacea</taxon>
        <taxon>Multicrustacea</taxon>
        <taxon>Malacostraca</taxon>
        <taxon>Eumalacostraca</taxon>
        <taxon>Eucarida</taxon>
        <taxon>Decapoda</taxon>
        <taxon>Pleocyemata</taxon>
        <taxon>Anomura</taxon>
        <taxon>Galatheoidea</taxon>
        <taxon>Porcellanidae</taxon>
        <taxon>Petrolisthes</taxon>
    </lineage>
</organism>
<feature type="domain" description="START" evidence="5">
    <location>
        <begin position="778"/>
        <end position="949"/>
    </location>
</feature>
<dbReference type="GO" id="GO:0008289">
    <property type="term" value="F:lipid binding"/>
    <property type="evidence" value="ECO:0007669"/>
    <property type="project" value="InterPro"/>
</dbReference>
<dbReference type="SMART" id="SM00324">
    <property type="entry name" value="RhoGAP"/>
    <property type="match status" value="1"/>
</dbReference>
<keyword evidence="1" id="KW-0343">GTPase activation</keyword>
<feature type="region of interest" description="Disordered" evidence="3">
    <location>
        <begin position="40"/>
        <end position="73"/>
    </location>
</feature>
<dbReference type="GO" id="GO:0005096">
    <property type="term" value="F:GTPase activator activity"/>
    <property type="evidence" value="ECO:0007669"/>
    <property type="project" value="UniProtKB-KW"/>
</dbReference>
<accession>A0AAE1P0V3</accession>
<dbReference type="EMBL" id="JAWZYT010003331">
    <property type="protein sequence ID" value="KAK4298949.1"/>
    <property type="molecule type" value="Genomic_DNA"/>
</dbReference>
<dbReference type="InterPro" id="IPR002913">
    <property type="entry name" value="START_lipid-bd_dom"/>
</dbReference>
<feature type="compositionally biased region" description="Basic residues" evidence="3">
    <location>
        <begin position="254"/>
        <end position="263"/>
    </location>
</feature>
<dbReference type="PROSITE" id="PS50848">
    <property type="entry name" value="START"/>
    <property type="match status" value="1"/>
</dbReference>
<dbReference type="GO" id="GO:0007165">
    <property type="term" value="P:signal transduction"/>
    <property type="evidence" value="ECO:0007669"/>
    <property type="project" value="InterPro"/>
</dbReference>
<dbReference type="SUPFAM" id="SSF55961">
    <property type="entry name" value="Bet v1-like"/>
    <property type="match status" value="1"/>
</dbReference>
<dbReference type="GO" id="GO:0035023">
    <property type="term" value="P:regulation of Rho protein signal transduction"/>
    <property type="evidence" value="ECO:0007669"/>
    <property type="project" value="TreeGrafter"/>
</dbReference>
<dbReference type="AlphaFoldDB" id="A0AAE1P0V3"/>
<dbReference type="PANTHER" id="PTHR12659:SF7">
    <property type="entry name" value="CROSSVEINLESS C, ISOFORM C"/>
    <property type="match status" value="1"/>
</dbReference>
<dbReference type="FunFam" id="3.30.530.20:FF:000009">
    <property type="entry name" value="StAR related lipid transfer domain containing 13"/>
    <property type="match status" value="1"/>
</dbReference>
<evidence type="ECO:0000313" key="6">
    <source>
        <dbReference type="EMBL" id="KAK4298949.1"/>
    </source>
</evidence>
<dbReference type="SMART" id="SM00234">
    <property type="entry name" value="START"/>
    <property type="match status" value="1"/>
</dbReference>
<feature type="region of interest" description="Disordered" evidence="3">
    <location>
        <begin position="360"/>
        <end position="380"/>
    </location>
</feature>
<dbReference type="Gene3D" id="3.30.530.20">
    <property type="match status" value="1"/>
</dbReference>
<feature type="compositionally biased region" description="Low complexity" evidence="3">
    <location>
        <begin position="240"/>
        <end position="253"/>
    </location>
</feature>
<dbReference type="GO" id="GO:0030036">
    <property type="term" value="P:actin cytoskeleton organization"/>
    <property type="evidence" value="ECO:0007669"/>
    <property type="project" value="TreeGrafter"/>
</dbReference>
<feature type="compositionally biased region" description="Gly residues" evidence="3">
    <location>
        <begin position="264"/>
        <end position="273"/>
    </location>
</feature>
<evidence type="ECO:0000259" key="4">
    <source>
        <dbReference type="PROSITE" id="PS50238"/>
    </source>
</evidence>
<feature type="region of interest" description="Disordered" evidence="3">
    <location>
        <begin position="86"/>
        <end position="132"/>
    </location>
</feature>
<feature type="domain" description="Rho-GAP" evidence="4">
    <location>
        <begin position="526"/>
        <end position="727"/>
    </location>
</feature>
<dbReference type="InterPro" id="IPR023393">
    <property type="entry name" value="START-like_dom_sf"/>
</dbReference>
<dbReference type="InterPro" id="IPR008936">
    <property type="entry name" value="Rho_GTPase_activation_prot"/>
</dbReference>
<evidence type="ECO:0000259" key="5">
    <source>
        <dbReference type="PROSITE" id="PS50848"/>
    </source>
</evidence>
<feature type="region of interest" description="Disordered" evidence="3">
    <location>
        <begin position="404"/>
        <end position="452"/>
    </location>
</feature>
<comment type="caution">
    <text evidence="6">The sequence shown here is derived from an EMBL/GenBank/DDBJ whole genome shotgun (WGS) entry which is preliminary data.</text>
</comment>
<dbReference type="InterPro" id="IPR000198">
    <property type="entry name" value="RhoGAP_dom"/>
</dbReference>
<dbReference type="SUPFAM" id="SSF48350">
    <property type="entry name" value="GTPase activation domain, GAP"/>
    <property type="match status" value="1"/>
</dbReference>
<dbReference type="Proteomes" id="UP001292094">
    <property type="component" value="Unassembled WGS sequence"/>
</dbReference>
<evidence type="ECO:0000256" key="3">
    <source>
        <dbReference type="SAM" id="MobiDB-lite"/>
    </source>
</evidence>
<evidence type="ECO:0000256" key="2">
    <source>
        <dbReference type="ARBA" id="ARBA00022553"/>
    </source>
</evidence>
<name>A0AAE1P0V3_9EUCA</name>
<dbReference type="Pfam" id="PF00620">
    <property type="entry name" value="RhoGAP"/>
    <property type="match status" value="1"/>
</dbReference>
<feature type="compositionally biased region" description="Basic and acidic residues" evidence="3">
    <location>
        <begin position="317"/>
        <end position="328"/>
    </location>
</feature>
<sequence length="979" mass="108788">MVESGWLPHNMLRCMKSYSFPWTWCVWRGTIPSSTPTLCRHSSGDLGHSTDVPGIRLDSARKNKGDESDDDECALSGNWQFQRHSRRWSRVVHDRGPASPGGDGKGGTSRGLELPDELPLGQFKRSGSERLRDGAKAILRRMESLKNKKKKRQNRDGVVISGPKVLDEANMEARVAELGCVDLSPDASPATTSPATTSPLHHPHHSPAAATATATATIAIPIPLSAGQFRNAQMATPEDSSSLASQTSSTPLTRGRRKKRIWRRGGGGGEAGGVCGGAYSDSECSPPTWRHYLTDANSNKMTTMGQTLALSPEKRGSLKVVGRGERPSKAGQLRHTGSLNYGKESQVARENFLATIRAGAERREEKASPEPPTDEERHSVYDNVPLIICNKSYHDYHPDVLDSEASAQEGSGSSECTVESRESPLPLTLEDEDDDAGSSSPRRPTVDRWHSFNRKSYSPGLRQLGTQINGFSAGQMLHLRKRALLRLTALMERYCPSNRSGWNWELPKFMRKIKTPDYRERQVFGVPLLVVAQRTGQPLPTSIQTALKYLRDTSLDQVGIFRKPGVRSRIQRLREAHVAGEEVQYANFGTCDIADMVKTYFRELPEVLLTNKLSEMFIAIFQYLPSEHRLEALQCAVLLLPDESREVLIALLTFLADVAAQSHLNQMHASNLAVCLAPSLFHLSVGGSGSSPLRRRAGGTPEHRDLSENKAAHQCLTLMIQQVSQVQCVPMEMLNNCRFTYLEHSQPVCLEDLGGATGGLVGGLQCTEGDWATYMNACVSALFKEARDRSRGWVHQTNADPQVELLYRKVGDGHPLRLWRATTEVEAPPTELLNRIIRERHLWDDSLLKWRVVSRLDRQAEVFQYMCNSMPPRPPVDYCVLRYWRSNLERGSCVVVETSVEHPDAPLLVGGVRGIVLASRYLIQPCGSGKSRVTHISRVDMRGRTPEWYNKVYGHVTASHLTHIRQSFQHHAVGPESKV</sequence>
<dbReference type="PANTHER" id="PTHR12659">
    <property type="entry name" value="RHO-TYPE GTPASE ACTIVATING PROTEIN"/>
    <property type="match status" value="1"/>
</dbReference>
<feature type="region of interest" description="Disordered" evidence="3">
    <location>
        <begin position="317"/>
        <end position="336"/>
    </location>
</feature>
<dbReference type="PROSITE" id="PS50238">
    <property type="entry name" value="RHOGAP"/>
    <property type="match status" value="1"/>
</dbReference>
<gene>
    <name evidence="6" type="ORF">Pmani_028737</name>
</gene>
<protein>
    <recommendedName>
        <fullName evidence="8">StAR-related lipid transfer protein 13</fullName>
    </recommendedName>
</protein>
<feature type="compositionally biased region" description="Gly residues" evidence="3">
    <location>
        <begin position="99"/>
        <end position="109"/>
    </location>
</feature>
<dbReference type="CDD" id="cd08869">
    <property type="entry name" value="START_RhoGAP"/>
    <property type="match status" value="1"/>
</dbReference>
<evidence type="ECO:0000313" key="7">
    <source>
        <dbReference type="Proteomes" id="UP001292094"/>
    </source>
</evidence>
<evidence type="ECO:0008006" key="8">
    <source>
        <dbReference type="Google" id="ProtNLM"/>
    </source>
</evidence>
<keyword evidence="2" id="KW-0597">Phosphoprotein</keyword>
<keyword evidence="7" id="KW-1185">Reference proteome</keyword>
<feature type="compositionally biased region" description="Low complexity" evidence="3">
    <location>
        <begin position="404"/>
        <end position="415"/>
    </location>
</feature>
<dbReference type="Pfam" id="PF01852">
    <property type="entry name" value="START"/>
    <property type="match status" value="1"/>
</dbReference>
<feature type="region of interest" description="Disordered" evidence="3">
    <location>
        <begin position="232"/>
        <end position="273"/>
    </location>
</feature>
<reference evidence="6" key="1">
    <citation type="submission" date="2023-11" db="EMBL/GenBank/DDBJ databases">
        <title>Genome assemblies of two species of porcelain crab, Petrolisthes cinctipes and Petrolisthes manimaculis (Anomura: Porcellanidae).</title>
        <authorList>
            <person name="Angst P."/>
        </authorList>
    </citation>
    <scope>NUCLEOTIDE SEQUENCE</scope>
    <source>
        <strain evidence="6">PB745_02</strain>
        <tissue evidence="6">Gill</tissue>
    </source>
</reference>
<feature type="region of interest" description="Disordered" evidence="3">
    <location>
        <begin position="185"/>
        <end position="211"/>
    </location>
</feature>